<dbReference type="AlphaFoldDB" id="A0A1Y2DW08"/>
<proteinExistence type="predicted"/>
<evidence type="ECO:0000259" key="3">
    <source>
        <dbReference type="PROSITE" id="PS50948"/>
    </source>
</evidence>
<reference evidence="5 6" key="1">
    <citation type="submission" date="2016-07" db="EMBL/GenBank/DDBJ databases">
        <title>Pervasive Adenine N6-methylation of Active Genes in Fungi.</title>
        <authorList>
            <consortium name="DOE Joint Genome Institute"/>
            <person name="Mondo S.J."/>
            <person name="Dannebaum R.O."/>
            <person name="Kuo R.C."/>
            <person name="Labutti K."/>
            <person name="Haridas S."/>
            <person name="Kuo A."/>
            <person name="Salamov A."/>
            <person name="Ahrendt S.R."/>
            <person name="Lipzen A."/>
            <person name="Sullivan W."/>
            <person name="Andreopoulos W.B."/>
            <person name="Clum A."/>
            <person name="Lindquist E."/>
            <person name="Daum C."/>
            <person name="Ramamoorthy G.K."/>
            <person name="Gryganskyi A."/>
            <person name="Culley D."/>
            <person name="Magnuson J.K."/>
            <person name="James T.Y."/>
            <person name="O'Malley M.A."/>
            <person name="Stajich J.E."/>
            <person name="Spatafora J.W."/>
            <person name="Visel A."/>
            <person name="Grigoriev I.V."/>
        </authorList>
    </citation>
    <scope>NUCLEOTIDE SEQUENCE [LARGE SCALE GENOMIC DNA]</scope>
    <source>
        <strain evidence="5 6">CBS 129021</strain>
    </source>
</reference>
<gene>
    <name evidence="5" type="ORF">BCR38DRAFT_345152</name>
    <name evidence="4" type="ORF">BCR38DRAFT_488445</name>
</gene>
<dbReference type="OrthoDB" id="4778230at2759"/>
<dbReference type="Pfam" id="PF00024">
    <property type="entry name" value="PAN_1"/>
    <property type="match status" value="1"/>
</dbReference>
<feature type="chain" id="PRO_5011907702" description="Apple domain-containing protein" evidence="2">
    <location>
        <begin position="22"/>
        <end position="226"/>
    </location>
</feature>
<evidence type="ECO:0000256" key="1">
    <source>
        <dbReference type="SAM" id="MobiDB-lite"/>
    </source>
</evidence>
<feature type="signal peptide" evidence="2">
    <location>
        <begin position="1"/>
        <end position="21"/>
    </location>
</feature>
<evidence type="ECO:0000313" key="4">
    <source>
        <dbReference type="EMBL" id="ORY60265.1"/>
    </source>
</evidence>
<dbReference type="Proteomes" id="UP000193689">
    <property type="component" value="Unassembled WGS sequence"/>
</dbReference>
<dbReference type="InterPro" id="IPR003609">
    <property type="entry name" value="Pan_app"/>
</dbReference>
<dbReference type="PROSITE" id="PS50948">
    <property type="entry name" value="PAN"/>
    <property type="match status" value="1"/>
</dbReference>
<dbReference type="Gene3D" id="3.50.4.10">
    <property type="entry name" value="Hepatocyte Growth Factor"/>
    <property type="match status" value="1"/>
</dbReference>
<feature type="domain" description="Apple" evidence="3">
    <location>
        <begin position="33"/>
        <end position="107"/>
    </location>
</feature>
<feature type="region of interest" description="Disordered" evidence="1">
    <location>
        <begin position="112"/>
        <end position="162"/>
    </location>
</feature>
<sequence>MQFTTSTIALIAALMASQVSGMPTDLFTRANTCGATPSASGTQTPLSSPTAVTADACQAACESNASCKSFAFGLPPNSDAPVCKLFSVAAAQVSAQDTNVVVYDLACSSVPNTEPTTASPHGEFQESGTTEQTGNQQQQQQQQKRDICGAKPTGSGTAPTPLKTNAAITSSDACLALGQSTVGCKSVEFGKFNAGEAQQCRLFNVAAAQLPPPTAGQSFVAFDIAC</sequence>
<keyword evidence="6" id="KW-1185">Reference proteome</keyword>
<dbReference type="RefSeq" id="XP_040715026.1">
    <property type="nucleotide sequence ID" value="XM_040856159.1"/>
</dbReference>
<name>A0A1Y2DW08_9PEZI</name>
<evidence type="ECO:0000256" key="2">
    <source>
        <dbReference type="SAM" id="SignalP"/>
    </source>
</evidence>
<protein>
    <recommendedName>
        <fullName evidence="3">Apple domain-containing protein</fullName>
    </recommendedName>
</protein>
<accession>A0A1Y2DW08</accession>
<evidence type="ECO:0000313" key="5">
    <source>
        <dbReference type="EMBL" id="ORY63369.1"/>
    </source>
</evidence>
<dbReference type="EMBL" id="MCFJ01000012">
    <property type="protein sequence ID" value="ORY60265.1"/>
    <property type="molecule type" value="Genomic_DNA"/>
</dbReference>
<comment type="caution">
    <text evidence="5">The sequence shown here is derived from an EMBL/GenBank/DDBJ whole genome shotgun (WGS) entry which is preliminary data.</text>
</comment>
<dbReference type="GeneID" id="63772371"/>
<dbReference type="EMBL" id="MCFJ01000008">
    <property type="protein sequence ID" value="ORY63369.1"/>
    <property type="molecule type" value="Genomic_DNA"/>
</dbReference>
<feature type="compositionally biased region" description="Polar residues" evidence="1">
    <location>
        <begin position="126"/>
        <end position="135"/>
    </location>
</feature>
<keyword evidence="2" id="KW-0732">Signal</keyword>
<evidence type="ECO:0000313" key="6">
    <source>
        <dbReference type="Proteomes" id="UP000193689"/>
    </source>
</evidence>
<organism evidence="5 6">
    <name type="scientific">Pseudomassariella vexata</name>
    <dbReference type="NCBI Taxonomy" id="1141098"/>
    <lineage>
        <taxon>Eukaryota</taxon>
        <taxon>Fungi</taxon>
        <taxon>Dikarya</taxon>
        <taxon>Ascomycota</taxon>
        <taxon>Pezizomycotina</taxon>
        <taxon>Sordariomycetes</taxon>
        <taxon>Xylariomycetidae</taxon>
        <taxon>Amphisphaeriales</taxon>
        <taxon>Pseudomassariaceae</taxon>
        <taxon>Pseudomassariella</taxon>
    </lineage>
</organism>
<dbReference type="InParanoid" id="A0A1Y2DW08"/>